<proteinExistence type="predicted"/>
<name>A0A6F8T4D1_9GAMM</name>
<evidence type="ECO:0000313" key="1">
    <source>
        <dbReference type="EMBL" id="BCA95017.1"/>
    </source>
</evidence>
<sequence length="40" mass="4020">MTVVKVVAELSPKAAIAIAIAIANSKLLLAAVNDAAVVFL</sequence>
<dbReference type="EMBL" id="AP022839">
    <property type="protein sequence ID" value="BCA95017.1"/>
    <property type="molecule type" value="Genomic_DNA"/>
</dbReference>
<dbReference type="KEGG" id="lant:TUM19329_13780"/>
<reference evidence="1" key="1">
    <citation type="journal article" date="2020" name="Microbiol. Resour. Announc.">
        <title>Complete Genome Sequence of Novel Psychrotolerant Legionella Strain TUM19329, Isolated from Antarctic Lake Sediment.</title>
        <authorList>
            <person name="Shimada S."/>
            <person name="Nakai R."/>
            <person name="Aoki K."/>
            <person name="Shimoeda N."/>
            <person name="Ohno G."/>
            <person name="Miyazaki Y."/>
            <person name="Kudoh S."/>
            <person name="Imura S."/>
            <person name="Watanabe K."/>
            <person name="Ishii Y."/>
            <person name="Tateda K."/>
        </authorList>
    </citation>
    <scope>NUCLEOTIDE SEQUENCE [LARGE SCALE GENOMIC DNA]</scope>
    <source>
        <strain evidence="1">TUM19329</strain>
    </source>
</reference>
<protein>
    <submittedName>
        <fullName evidence="1">Uncharacterized protein</fullName>
    </submittedName>
</protein>
<organism evidence="1 2">
    <name type="scientific">Legionella antarctica</name>
    <dbReference type="NCBI Taxonomy" id="2708020"/>
    <lineage>
        <taxon>Bacteria</taxon>
        <taxon>Pseudomonadati</taxon>
        <taxon>Pseudomonadota</taxon>
        <taxon>Gammaproteobacteria</taxon>
        <taxon>Legionellales</taxon>
        <taxon>Legionellaceae</taxon>
        <taxon>Legionella</taxon>
    </lineage>
</organism>
<keyword evidence="2" id="KW-1185">Reference proteome</keyword>
<evidence type="ECO:0000313" key="2">
    <source>
        <dbReference type="Proteomes" id="UP000502894"/>
    </source>
</evidence>
<dbReference type="AlphaFoldDB" id="A0A6F8T4D1"/>
<dbReference type="Proteomes" id="UP000502894">
    <property type="component" value="Chromosome"/>
</dbReference>
<accession>A0A6F8T4D1</accession>
<gene>
    <name evidence="1" type="ORF">TUM19329_13780</name>
</gene>